<keyword evidence="2" id="KW-1185">Reference proteome</keyword>
<gene>
    <name evidence="1" type="ORF">NCTC11370_00331</name>
</gene>
<dbReference type="RefSeq" id="WP_010652491.1">
    <property type="nucleotide sequence ID" value="NZ_JAPHOO010000002.1"/>
</dbReference>
<dbReference type="OrthoDB" id="5653758at2"/>
<evidence type="ECO:0000313" key="2">
    <source>
        <dbReference type="Proteomes" id="UP000254554"/>
    </source>
</evidence>
<reference evidence="1 2" key="1">
    <citation type="submission" date="2018-06" db="EMBL/GenBank/DDBJ databases">
        <authorList>
            <consortium name="Pathogen Informatics"/>
            <person name="Doyle S."/>
        </authorList>
    </citation>
    <scope>NUCLEOTIDE SEQUENCE [LARGE SCALE GENOMIC DNA]</scope>
    <source>
        <strain evidence="1 2">NCTC11370</strain>
    </source>
</reference>
<protein>
    <submittedName>
        <fullName evidence="1">Uncharacterized protein</fullName>
    </submittedName>
</protein>
<dbReference type="Proteomes" id="UP000254554">
    <property type="component" value="Unassembled WGS sequence"/>
</dbReference>
<dbReference type="EMBL" id="UGGT01000001">
    <property type="protein sequence ID" value="STO20278.1"/>
    <property type="molecule type" value="Genomic_DNA"/>
</dbReference>
<organism evidence="1 2">
    <name type="scientific">Fluoribacter dumoffii</name>
    <dbReference type="NCBI Taxonomy" id="463"/>
    <lineage>
        <taxon>Bacteria</taxon>
        <taxon>Pseudomonadati</taxon>
        <taxon>Pseudomonadota</taxon>
        <taxon>Gammaproteobacteria</taxon>
        <taxon>Legionellales</taxon>
        <taxon>Legionellaceae</taxon>
        <taxon>Fluoribacter</taxon>
    </lineage>
</organism>
<dbReference type="AlphaFoldDB" id="A0A377G7G8"/>
<proteinExistence type="predicted"/>
<name>A0A377G7G8_9GAMM</name>
<evidence type="ECO:0000313" key="1">
    <source>
        <dbReference type="EMBL" id="STO20278.1"/>
    </source>
</evidence>
<sequence length="323" mass="36339">MPISKNPNERLLYCVSKGLVRTIHTMVRDEDDREKIQPEAVDQAIESIVIAAKSGKLSIEQITKRKEILNLLCKLWGKPAEPALKFLETELQKHLNEILITLIPNQKMNVNDWNTIFDFIEKNKVIPNQAIIGYFLRAAAADKLWKNFAQLLSYQQPDWRMAGQLLMMSVKAGQMDAVRQLCNLSQENVPGVSGIKRAVKEAKKSGHPEIASYLSCELLHQNNLNKKPLALTKAILQNFVDNSFPGSSLFGTQVKEVNKILSRIKSELAHGHGDNAQIIFAVIESLRKVMGSNKELRGCVDYIADRYANSEESHSLKPKGLIK</sequence>
<dbReference type="STRING" id="1094715.GCA_000236165_02751"/>
<accession>A0A377G7G8</accession>
<dbReference type="GeneID" id="93293662"/>